<keyword evidence="11" id="KW-1185">Reference proteome</keyword>
<keyword evidence="3" id="KW-0677">Repeat</keyword>
<name>A0AAV4STQ3_9ARAC</name>
<dbReference type="PROSITE" id="PS50068">
    <property type="entry name" value="LDLRA_2"/>
    <property type="match status" value="2"/>
</dbReference>
<dbReference type="PANTHER" id="PTHR22722:SF15">
    <property type="entry name" value="LOW-DENSITY LIPOPROTEIN RECEPTOR-RELATED"/>
    <property type="match status" value="1"/>
</dbReference>
<dbReference type="AlphaFoldDB" id="A0AAV4STQ3"/>
<dbReference type="InterPro" id="IPR023415">
    <property type="entry name" value="LDLR_class-A_CS"/>
</dbReference>
<keyword evidence="5" id="KW-0472">Membrane</keyword>
<dbReference type="Gene3D" id="4.10.400.10">
    <property type="entry name" value="Low-density Lipoprotein Receptor"/>
    <property type="match status" value="2"/>
</dbReference>
<dbReference type="SMART" id="SM00192">
    <property type="entry name" value="LDLa"/>
    <property type="match status" value="2"/>
</dbReference>
<dbReference type="GO" id="GO:0043235">
    <property type="term" value="C:receptor complex"/>
    <property type="evidence" value="ECO:0007669"/>
    <property type="project" value="TreeGrafter"/>
</dbReference>
<organism evidence="10 11">
    <name type="scientific">Caerostris darwini</name>
    <dbReference type="NCBI Taxonomy" id="1538125"/>
    <lineage>
        <taxon>Eukaryota</taxon>
        <taxon>Metazoa</taxon>
        <taxon>Ecdysozoa</taxon>
        <taxon>Arthropoda</taxon>
        <taxon>Chelicerata</taxon>
        <taxon>Arachnida</taxon>
        <taxon>Araneae</taxon>
        <taxon>Araneomorphae</taxon>
        <taxon>Entelegynae</taxon>
        <taxon>Araneoidea</taxon>
        <taxon>Araneidae</taxon>
        <taxon>Caerostris</taxon>
    </lineage>
</organism>
<feature type="disulfide bond" evidence="9">
    <location>
        <begin position="70"/>
        <end position="85"/>
    </location>
</feature>
<protein>
    <submittedName>
        <fullName evidence="10">Uncharacterized protein</fullName>
    </submittedName>
</protein>
<dbReference type="GO" id="GO:0016324">
    <property type="term" value="C:apical plasma membrane"/>
    <property type="evidence" value="ECO:0007669"/>
    <property type="project" value="TreeGrafter"/>
</dbReference>
<dbReference type="SUPFAM" id="SSF57424">
    <property type="entry name" value="LDL receptor-like module"/>
    <property type="match status" value="2"/>
</dbReference>
<dbReference type="Proteomes" id="UP001054837">
    <property type="component" value="Unassembled WGS sequence"/>
</dbReference>
<dbReference type="InterPro" id="IPR002172">
    <property type="entry name" value="LDrepeatLR_classA_rpt"/>
</dbReference>
<evidence type="ECO:0000256" key="7">
    <source>
        <dbReference type="ARBA" id="ARBA00023170"/>
    </source>
</evidence>
<feature type="disulfide bond" evidence="9">
    <location>
        <begin position="28"/>
        <end position="43"/>
    </location>
</feature>
<evidence type="ECO:0000256" key="1">
    <source>
        <dbReference type="ARBA" id="ARBA00004167"/>
    </source>
</evidence>
<keyword evidence="2" id="KW-0812">Transmembrane</keyword>
<feature type="disulfide bond" evidence="9">
    <location>
        <begin position="58"/>
        <end position="76"/>
    </location>
</feature>
<keyword evidence="7" id="KW-0675">Receptor</keyword>
<reference evidence="10 11" key="1">
    <citation type="submission" date="2021-06" db="EMBL/GenBank/DDBJ databases">
        <title>Caerostris darwini draft genome.</title>
        <authorList>
            <person name="Kono N."/>
            <person name="Arakawa K."/>
        </authorList>
    </citation>
    <scope>NUCLEOTIDE SEQUENCE [LARGE SCALE GENOMIC DNA]</scope>
</reference>
<dbReference type="PANTHER" id="PTHR22722">
    <property type="entry name" value="LOW-DENSITY LIPOPROTEIN RECEPTOR-RELATED PROTEIN 2-RELATED"/>
    <property type="match status" value="1"/>
</dbReference>
<keyword evidence="8" id="KW-0325">Glycoprotein</keyword>
<dbReference type="FunFam" id="4.10.400.10:FF:000011">
    <property type="entry name" value="Low-density lipoprotein receptor-related protein 1"/>
    <property type="match status" value="1"/>
</dbReference>
<dbReference type="PROSITE" id="PS01209">
    <property type="entry name" value="LDLRA_1"/>
    <property type="match status" value="2"/>
</dbReference>
<dbReference type="GO" id="GO:0042562">
    <property type="term" value="F:hormone binding"/>
    <property type="evidence" value="ECO:0007669"/>
    <property type="project" value="TreeGrafter"/>
</dbReference>
<keyword evidence="4" id="KW-1133">Transmembrane helix</keyword>
<feature type="disulfide bond" evidence="9">
    <location>
        <begin position="16"/>
        <end position="34"/>
    </location>
</feature>
<gene>
    <name evidence="10" type="ORF">CDAR_216151</name>
</gene>
<evidence type="ECO:0000256" key="5">
    <source>
        <dbReference type="ARBA" id="ARBA00023136"/>
    </source>
</evidence>
<dbReference type="InterPro" id="IPR036055">
    <property type="entry name" value="LDL_receptor-like_sf"/>
</dbReference>
<feature type="disulfide bond" evidence="9">
    <location>
        <begin position="51"/>
        <end position="63"/>
    </location>
</feature>
<evidence type="ECO:0000256" key="4">
    <source>
        <dbReference type="ARBA" id="ARBA00022989"/>
    </source>
</evidence>
<dbReference type="GO" id="GO:0006898">
    <property type="term" value="P:receptor-mediated endocytosis"/>
    <property type="evidence" value="ECO:0007669"/>
    <property type="project" value="TreeGrafter"/>
</dbReference>
<evidence type="ECO:0000256" key="6">
    <source>
        <dbReference type="ARBA" id="ARBA00023157"/>
    </source>
</evidence>
<evidence type="ECO:0000256" key="3">
    <source>
        <dbReference type="ARBA" id="ARBA00022737"/>
    </source>
</evidence>
<dbReference type="EMBL" id="BPLQ01008122">
    <property type="protein sequence ID" value="GIY34983.1"/>
    <property type="molecule type" value="Genomic_DNA"/>
</dbReference>
<dbReference type="CDD" id="cd00112">
    <property type="entry name" value="LDLa"/>
    <property type="match status" value="2"/>
</dbReference>
<accession>A0AAV4STQ3</accession>
<keyword evidence="6 9" id="KW-1015">Disulfide bond</keyword>
<dbReference type="FunFam" id="4.10.400.10:FF:000113">
    <property type="entry name" value="Low-density lipoprotein receptor-related protein 8"/>
    <property type="match status" value="1"/>
</dbReference>
<evidence type="ECO:0000256" key="9">
    <source>
        <dbReference type="PROSITE-ProRule" id="PRU00124"/>
    </source>
</evidence>
<comment type="subcellular location">
    <subcellularLocation>
        <location evidence="1">Membrane</location>
        <topology evidence="1">Single-pass membrane protein</topology>
    </subcellularLocation>
</comment>
<comment type="caution">
    <text evidence="10">The sequence shown here is derived from an EMBL/GenBank/DDBJ whole genome shotgun (WGS) entry which is preliminary data.</text>
</comment>
<dbReference type="InterPro" id="IPR051221">
    <property type="entry name" value="LDLR-related"/>
</dbReference>
<evidence type="ECO:0000313" key="11">
    <source>
        <dbReference type="Proteomes" id="UP001054837"/>
    </source>
</evidence>
<proteinExistence type="predicted"/>
<evidence type="ECO:0000256" key="8">
    <source>
        <dbReference type="ARBA" id="ARBA00023180"/>
    </source>
</evidence>
<evidence type="ECO:0000313" key="10">
    <source>
        <dbReference type="EMBL" id="GIY34983.1"/>
    </source>
</evidence>
<dbReference type="PRINTS" id="PR00261">
    <property type="entry name" value="LDLRECEPTOR"/>
</dbReference>
<sequence>MYSPAAQSCASNEFRCNDGGCIIAEWTCDRSVDCQDGSDEDGCHEENYQTCPPNQFRCVNNRCISESYVCDGDNDCGDWSDESKCRK</sequence>
<feature type="disulfide bond" evidence="9">
    <location>
        <begin position="9"/>
        <end position="21"/>
    </location>
</feature>
<evidence type="ECO:0000256" key="2">
    <source>
        <dbReference type="ARBA" id="ARBA00022692"/>
    </source>
</evidence>
<dbReference type="Pfam" id="PF00057">
    <property type="entry name" value="Ldl_recept_a"/>
    <property type="match status" value="2"/>
</dbReference>